<protein>
    <submittedName>
        <fullName evidence="6">Putative paraflagellar rod protein</fullName>
    </submittedName>
</protein>
<reference evidence="6" key="1">
    <citation type="journal article" date="2012" name="Proc. Natl. Acad. Sci. U.S.A.">
        <title>Antigenic diversity is generated by distinct evolutionary mechanisms in African trypanosome species.</title>
        <authorList>
            <person name="Jackson A.P."/>
            <person name="Berry A."/>
            <person name="Aslett M."/>
            <person name="Allison H.C."/>
            <person name="Burton P."/>
            <person name="Vavrova-Anderson J."/>
            <person name="Brown R."/>
            <person name="Browne H."/>
            <person name="Corton N."/>
            <person name="Hauser H."/>
            <person name="Gamble J."/>
            <person name="Gilderthorp R."/>
            <person name="Marcello L."/>
            <person name="McQuillan J."/>
            <person name="Otto T.D."/>
            <person name="Quail M.A."/>
            <person name="Sanders M.J."/>
            <person name="van Tonder A."/>
            <person name="Ginger M.L."/>
            <person name="Field M.C."/>
            <person name="Barry J.D."/>
            <person name="Hertz-Fowler C."/>
            <person name="Berriman M."/>
        </authorList>
    </citation>
    <scope>NUCLEOTIDE SEQUENCE</scope>
    <source>
        <strain evidence="6">IL3000</strain>
    </source>
</reference>
<evidence type="ECO:0000256" key="4">
    <source>
        <dbReference type="SAM" id="MobiDB-lite"/>
    </source>
</evidence>
<keyword evidence="6" id="KW-0282">Flagellum</keyword>
<dbReference type="SMART" id="SM00326">
    <property type="entry name" value="SH3"/>
    <property type="match status" value="1"/>
</dbReference>
<dbReference type="EMBL" id="HE575315">
    <property type="protein sequence ID" value="CCC89498.1"/>
    <property type="molecule type" value="Genomic_DNA"/>
</dbReference>
<feature type="coiled-coil region" evidence="3">
    <location>
        <begin position="319"/>
        <end position="354"/>
    </location>
</feature>
<organism evidence="6">
    <name type="scientific">Trypanosoma congolense (strain IL3000)</name>
    <dbReference type="NCBI Taxonomy" id="1068625"/>
    <lineage>
        <taxon>Eukaryota</taxon>
        <taxon>Discoba</taxon>
        <taxon>Euglenozoa</taxon>
        <taxon>Kinetoplastea</taxon>
        <taxon>Metakinetoplastina</taxon>
        <taxon>Trypanosomatida</taxon>
        <taxon>Trypanosomatidae</taxon>
        <taxon>Trypanosoma</taxon>
        <taxon>Nannomonas</taxon>
    </lineage>
</organism>
<evidence type="ECO:0000256" key="2">
    <source>
        <dbReference type="PROSITE-ProRule" id="PRU00192"/>
    </source>
</evidence>
<evidence type="ECO:0000256" key="1">
    <source>
        <dbReference type="ARBA" id="ARBA00022443"/>
    </source>
</evidence>
<dbReference type="PANTHER" id="PTHR34732:SF5">
    <property type="entry name" value="ROD PROTEIN, PUTATIVE-RELATED"/>
    <property type="match status" value="1"/>
</dbReference>
<dbReference type="AlphaFoldDB" id="G0UJE5"/>
<dbReference type="InterPro" id="IPR001452">
    <property type="entry name" value="SH3_domain"/>
</dbReference>
<gene>
    <name evidence="6" type="ORF">TCIL3000_2_740</name>
</gene>
<dbReference type="Pfam" id="PF05149">
    <property type="entry name" value="Flagellar_rod"/>
    <property type="match status" value="1"/>
</dbReference>
<dbReference type="InterPro" id="IPR036028">
    <property type="entry name" value="SH3-like_dom_sf"/>
</dbReference>
<dbReference type="PRINTS" id="PR00452">
    <property type="entry name" value="SH3DOMAIN"/>
</dbReference>
<dbReference type="PROSITE" id="PS50002">
    <property type="entry name" value="SH3"/>
    <property type="match status" value="1"/>
</dbReference>
<dbReference type="SUPFAM" id="SSF50044">
    <property type="entry name" value="SH3-domain"/>
    <property type="match status" value="1"/>
</dbReference>
<dbReference type="GO" id="GO:0031514">
    <property type="term" value="C:motile cilium"/>
    <property type="evidence" value="ECO:0007669"/>
    <property type="project" value="InterPro"/>
</dbReference>
<feature type="region of interest" description="Disordered" evidence="4">
    <location>
        <begin position="610"/>
        <end position="665"/>
    </location>
</feature>
<keyword evidence="6" id="KW-0969">Cilium</keyword>
<keyword evidence="6" id="KW-0966">Cell projection</keyword>
<feature type="coiled-coil region" evidence="3">
    <location>
        <begin position="259"/>
        <end position="286"/>
    </location>
</feature>
<dbReference type="VEuPathDB" id="TriTrypDB:TcIL3000_2_740"/>
<name>G0UJE5_TRYCI</name>
<evidence type="ECO:0000256" key="3">
    <source>
        <dbReference type="SAM" id="Coils"/>
    </source>
</evidence>
<dbReference type="Pfam" id="PF14604">
    <property type="entry name" value="SH3_9"/>
    <property type="match status" value="1"/>
</dbReference>
<dbReference type="GO" id="GO:0005516">
    <property type="term" value="F:calmodulin binding"/>
    <property type="evidence" value="ECO:0007669"/>
    <property type="project" value="InterPro"/>
</dbReference>
<dbReference type="InterPro" id="IPR053120">
    <property type="entry name" value="PFR_Component"/>
</dbReference>
<dbReference type="InterPro" id="IPR007824">
    <property type="entry name" value="Flagellar_rod"/>
</dbReference>
<evidence type="ECO:0000313" key="6">
    <source>
        <dbReference type="EMBL" id="CCC89498.1"/>
    </source>
</evidence>
<feature type="domain" description="SH3" evidence="5">
    <location>
        <begin position="684"/>
        <end position="744"/>
    </location>
</feature>
<dbReference type="PANTHER" id="PTHR34732">
    <property type="entry name" value="69 KDA PARAFLAGELLAR ROD PROTEIN-RELATED"/>
    <property type="match status" value="1"/>
</dbReference>
<accession>G0UJE5</accession>
<keyword evidence="1 2" id="KW-0728">SH3 domain</keyword>
<feature type="coiled-coil region" evidence="3">
    <location>
        <begin position="440"/>
        <end position="467"/>
    </location>
</feature>
<dbReference type="Gene3D" id="2.30.30.40">
    <property type="entry name" value="SH3 Domains"/>
    <property type="match status" value="1"/>
</dbReference>
<proteinExistence type="predicted"/>
<keyword evidence="3" id="KW-0175">Coiled coil</keyword>
<evidence type="ECO:0000259" key="5">
    <source>
        <dbReference type="PROSITE" id="PS50002"/>
    </source>
</evidence>
<sequence>MATTTTLFQRNKHIYVQEEEKLKDIISDEGFLDKIRCWLESTIAELDLQFELCEQRLAELQQNIAVESGSYWCSKTVIKHCNLHLDAKKVNSSGIDAEQHATIPEVVNTVSCLQLLKTQPFITPKQKRFIEHCEVELKNVIFEPRELVFITNALRVKLQEGSNARSLLNTLSKFQNSIEVLSPDVDRFEQLLEASISNGEMAFAEEISEKQLRVYEHILQLINDQYPIISNHYTESCVDDRRRRWSIFRMADKDVTAVVEGKYRQIEACEEDLMKIKEQIENYNNDDCCQRKRYEADRSLSDEFLQKNKEKQQSVWNRMLELNQEMQQCQAELAGLAQKRRKEIERRLRMEEQEAGRRTGHESFVRAAADHAQKLQKIIDNAVKARDIATSLNNFVLDGCDTIASKLDRQHNTFNEMLRLVQQHHFKRYSDYYIAASRFLYRKERRLEQLEEEIRNNEMKKELHSESLDVNAKKYVELNKELLMKRRELVGQIMPIRHNLEKATSDIEPTLRAFRFSGVEYVHPQEIVKKINLNRYSTILDYREYVTPSTTYDEKVKVEEEETLLRVRASIEQKHSERAAQKRYIAMSGSSHRTPLQRCLDTIKSYQQAGAENTADKGRLSKYKSADQSVQGEAKSVEGKGAAGDVDAQRSKLVTSSGASDAEHSAVLHDSENSVHAMGSVSHFEGRTLRAIYSYKARAPDELTFDEGDVIVCVSRSQEEGWLKGVCNQRTGLFPINYVTTCDDLD</sequence>